<feature type="transmembrane region" description="Helical" evidence="10">
    <location>
        <begin position="124"/>
        <end position="146"/>
    </location>
</feature>
<feature type="transmembrane region" description="Helical" evidence="10">
    <location>
        <begin position="241"/>
        <end position="263"/>
    </location>
</feature>
<keyword evidence="6 10" id="KW-0472">Membrane</keyword>
<dbReference type="GeneTree" id="ENSGT01140000282542"/>
<name>A0A4W3KHP9_CALMI</name>
<dbReference type="SUPFAM" id="SSF81321">
    <property type="entry name" value="Family A G protein-coupled receptor-like"/>
    <property type="match status" value="1"/>
</dbReference>
<feature type="transmembrane region" description="Helical" evidence="10">
    <location>
        <begin position="283"/>
        <end position="304"/>
    </location>
</feature>
<evidence type="ECO:0000259" key="11">
    <source>
        <dbReference type="PROSITE" id="PS50262"/>
    </source>
</evidence>
<dbReference type="Pfam" id="PF00001">
    <property type="entry name" value="7tm_1"/>
    <property type="match status" value="1"/>
</dbReference>
<dbReference type="GO" id="GO:0005886">
    <property type="term" value="C:plasma membrane"/>
    <property type="evidence" value="ECO:0007669"/>
    <property type="project" value="UniProtKB-SubCell"/>
</dbReference>
<proteinExistence type="inferred from homology"/>
<reference evidence="13" key="2">
    <citation type="journal article" date="2007" name="PLoS Biol.">
        <title>Survey sequencing and comparative analysis of the elephant shark (Callorhinchus milii) genome.</title>
        <authorList>
            <person name="Venkatesh B."/>
            <person name="Kirkness E.F."/>
            <person name="Loh Y.H."/>
            <person name="Halpern A.L."/>
            <person name="Lee A.P."/>
            <person name="Johnson J."/>
            <person name="Dandona N."/>
            <person name="Viswanathan L.D."/>
            <person name="Tay A."/>
            <person name="Venter J.C."/>
            <person name="Strausberg R.L."/>
            <person name="Brenner S."/>
        </authorList>
    </citation>
    <scope>NUCLEOTIDE SEQUENCE [LARGE SCALE GENOMIC DNA]</scope>
</reference>
<dbReference type="Gene3D" id="1.20.1070.10">
    <property type="entry name" value="Rhodopsin 7-helix transmembrane proteins"/>
    <property type="match status" value="1"/>
</dbReference>
<dbReference type="OMA" id="IMCHSII"/>
<comment type="subcellular location">
    <subcellularLocation>
        <location evidence="1">Cell membrane</location>
        <topology evidence="1">Multi-pass membrane protein</topology>
    </subcellularLocation>
</comment>
<dbReference type="PANTHER" id="PTHR22750">
    <property type="entry name" value="G-PROTEIN COUPLED RECEPTOR"/>
    <property type="match status" value="1"/>
</dbReference>
<dbReference type="InterPro" id="IPR017452">
    <property type="entry name" value="GPCR_Rhodpsn_7TM"/>
</dbReference>
<dbReference type="STRING" id="7868.ENSCMIP00000046965"/>
<feature type="transmembrane region" description="Helical" evidence="10">
    <location>
        <begin position="198"/>
        <end position="220"/>
    </location>
</feature>
<dbReference type="InterPro" id="IPR000276">
    <property type="entry name" value="GPCR_Rhodpsn"/>
</dbReference>
<evidence type="ECO:0000256" key="8">
    <source>
        <dbReference type="ARBA" id="ARBA00023224"/>
    </source>
</evidence>
<evidence type="ECO:0000313" key="12">
    <source>
        <dbReference type="Ensembl" id="ENSCMIP00000046965.1"/>
    </source>
</evidence>
<dbReference type="PROSITE" id="PS00237">
    <property type="entry name" value="G_PROTEIN_RECEP_F1_1"/>
    <property type="match status" value="1"/>
</dbReference>
<keyword evidence="9" id="KW-0675">Receptor</keyword>
<feature type="domain" description="G-protein coupled receptors family 1 profile" evidence="11">
    <location>
        <begin position="62"/>
        <end position="302"/>
    </location>
</feature>
<evidence type="ECO:0000256" key="9">
    <source>
        <dbReference type="RuleBase" id="RU000688"/>
    </source>
</evidence>
<comment type="similarity">
    <text evidence="9">Belongs to the G-protein coupled receptor 1 family.</text>
</comment>
<keyword evidence="4 10" id="KW-1133">Transmembrane helix</keyword>
<dbReference type="PROSITE" id="PS50262">
    <property type="entry name" value="G_PROTEIN_RECEP_F1_2"/>
    <property type="match status" value="1"/>
</dbReference>
<keyword evidence="5 9" id="KW-0297">G-protein coupled receptor</keyword>
<reference evidence="12" key="4">
    <citation type="submission" date="2025-08" db="UniProtKB">
        <authorList>
            <consortium name="Ensembl"/>
        </authorList>
    </citation>
    <scope>IDENTIFICATION</scope>
</reference>
<accession>A0A4W3KHP9</accession>
<reference evidence="13" key="1">
    <citation type="journal article" date="2006" name="Science">
        <title>Ancient noncoding elements conserved in the human genome.</title>
        <authorList>
            <person name="Venkatesh B."/>
            <person name="Kirkness E.F."/>
            <person name="Loh Y.H."/>
            <person name="Halpern A.L."/>
            <person name="Lee A.P."/>
            <person name="Johnson J."/>
            <person name="Dandona N."/>
            <person name="Viswanathan L.D."/>
            <person name="Tay A."/>
            <person name="Venter J.C."/>
            <person name="Strausberg R.L."/>
            <person name="Brenner S."/>
        </authorList>
    </citation>
    <scope>NUCLEOTIDE SEQUENCE [LARGE SCALE GENOMIC DNA]</scope>
</reference>
<keyword evidence="2" id="KW-1003">Cell membrane</keyword>
<keyword evidence="7" id="KW-0325">Glycoprotein</keyword>
<evidence type="ECO:0000256" key="2">
    <source>
        <dbReference type="ARBA" id="ARBA00022475"/>
    </source>
</evidence>
<dbReference type="PRINTS" id="PR00534">
    <property type="entry name" value="MCRFAMILY"/>
</dbReference>
<reference evidence="13" key="3">
    <citation type="journal article" date="2014" name="Nature">
        <title>Elephant shark genome provides unique insights into gnathostome evolution.</title>
        <authorList>
            <consortium name="International Elephant Shark Genome Sequencing Consortium"/>
            <person name="Venkatesh B."/>
            <person name="Lee A.P."/>
            <person name="Ravi V."/>
            <person name="Maurya A.K."/>
            <person name="Lian M.M."/>
            <person name="Swann J.B."/>
            <person name="Ohta Y."/>
            <person name="Flajnik M.F."/>
            <person name="Sutoh Y."/>
            <person name="Kasahara M."/>
            <person name="Hoon S."/>
            <person name="Gangu V."/>
            <person name="Roy S.W."/>
            <person name="Irimia M."/>
            <person name="Korzh V."/>
            <person name="Kondrychyn I."/>
            <person name="Lim Z.W."/>
            <person name="Tay B.H."/>
            <person name="Tohari S."/>
            <person name="Kong K.W."/>
            <person name="Ho S."/>
            <person name="Lorente-Galdos B."/>
            <person name="Quilez J."/>
            <person name="Marques-Bonet T."/>
            <person name="Raney B.J."/>
            <person name="Ingham P.W."/>
            <person name="Tay A."/>
            <person name="Hillier L.W."/>
            <person name="Minx P."/>
            <person name="Boehm T."/>
            <person name="Wilson R.K."/>
            <person name="Brenner S."/>
            <person name="Warren W.C."/>
        </authorList>
    </citation>
    <scope>NUCLEOTIDE SEQUENCE [LARGE SCALE GENOMIC DNA]</scope>
</reference>
<evidence type="ECO:0000256" key="4">
    <source>
        <dbReference type="ARBA" id="ARBA00022989"/>
    </source>
</evidence>
<organism evidence="12 13">
    <name type="scientific">Callorhinchus milii</name>
    <name type="common">Ghost shark</name>
    <dbReference type="NCBI Taxonomy" id="7868"/>
    <lineage>
        <taxon>Eukaryota</taxon>
        <taxon>Metazoa</taxon>
        <taxon>Chordata</taxon>
        <taxon>Craniata</taxon>
        <taxon>Vertebrata</taxon>
        <taxon>Chondrichthyes</taxon>
        <taxon>Holocephali</taxon>
        <taxon>Chimaeriformes</taxon>
        <taxon>Callorhinchidae</taxon>
        <taxon>Callorhinchus</taxon>
    </lineage>
</organism>
<dbReference type="AlphaFoldDB" id="A0A4W3KHP9"/>
<dbReference type="InterPro" id="IPR001908">
    <property type="entry name" value="MC3-5R"/>
</dbReference>
<dbReference type="InParanoid" id="A0A4W3KHP9"/>
<keyword evidence="8 9" id="KW-0807">Transducer</keyword>
<dbReference type="PRINTS" id="PR00237">
    <property type="entry name" value="GPCRRHODOPSN"/>
</dbReference>
<dbReference type="Ensembl" id="ENSCMIT00000047630.1">
    <property type="protein sequence ID" value="ENSCMIP00000046965.1"/>
    <property type="gene ID" value="ENSCMIG00000019283.1"/>
</dbReference>
<evidence type="ECO:0000256" key="5">
    <source>
        <dbReference type="ARBA" id="ARBA00023040"/>
    </source>
</evidence>
<dbReference type="SMART" id="SM01381">
    <property type="entry name" value="7TM_GPCR_Srsx"/>
    <property type="match status" value="1"/>
</dbReference>
<sequence length="323" mass="36148">MIAKATALERQKTGLRASPWLANVTTAVMNTSGFMNGSGGICRQLEIPLEVYLILGGVGMLENLLVIIAVVNNRNLHSPMYLFICSLAMADMLVSVGKASEAVIIFLDQNSHLLTETLIDHLDYLFDSLICISLIASILSLGAIATDRYLTIFHALRYHQIMTVKRAALIISALWTFCTFSGSFIIKFNRKNAFPGSLITMYFTTLFVIVSLYVYMFLLARRHAQCIRSLPGQRVHQGTSLKGAITLTILLGIFIICWAPFFLHLILVLACPSNPYCTCYMSLFQVDLILIMCNSIIDPLIFAFRSPELRNTFKKITHTWLAF</sequence>
<dbReference type="PRINTS" id="PR00535">
    <property type="entry name" value="MELNOCORTINR"/>
</dbReference>
<feature type="transmembrane region" description="Helical" evidence="10">
    <location>
        <begin position="51"/>
        <end position="71"/>
    </location>
</feature>
<keyword evidence="13" id="KW-1185">Reference proteome</keyword>
<protein>
    <recommendedName>
        <fullName evidence="11">G-protein coupled receptors family 1 profile domain-containing protein</fullName>
    </recommendedName>
</protein>
<reference evidence="12" key="5">
    <citation type="submission" date="2025-09" db="UniProtKB">
        <authorList>
            <consortium name="Ensembl"/>
        </authorList>
    </citation>
    <scope>IDENTIFICATION</scope>
</reference>
<evidence type="ECO:0000256" key="6">
    <source>
        <dbReference type="ARBA" id="ARBA00023136"/>
    </source>
</evidence>
<dbReference type="InterPro" id="IPR001671">
    <property type="entry name" value="Melcrt_ACTH_rcpt"/>
</dbReference>
<dbReference type="Proteomes" id="UP000314986">
    <property type="component" value="Unassembled WGS sequence"/>
</dbReference>
<feature type="transmembrane region" description="Helical" evidence="10">
    <location>
        <begin position="167"/>
        <end position="186"/>
    </location>
</feature>
<keyword evidence="3 9" id="KW-0812">Transmembrane</keyword>
<evidence type="ECO:0000313" key="13">
    <source>
        <dbReference type="Proteomes" id="UP000314986"/>
    </source>
</evidence>
<evidence type="ECO:0000256" key="3">
    <source>
        <dbReference type="ARBA" id="ARBA00022692"/>
    </source>
</evidence>
<evidence type="ECO:0000256" key="1">
    <source>
        <dbReference type="ARBA" id="ARBA00004651"/>
    </source>
</evidence>
<evidence type="ECO:0000256" key="7">
    <source>
        <dbReference type="ARBA" id="ARBA00023180"/>
    </source>
</evidence>
<dbReference type="GO" id="GO:0004977">
    <property type="term" value="F:melanocortin receptor activity"/>
    <property type="evidence" value="ECO:0007669"/>
    <property type="project" value="InterPro"/>
</dbReference>
<evidence type="ECO:0000256" key="10">
    <source>
        <dbReference type="SAM" id="Phobius"/>
    </source>
</evidence>